<dbReference type="PANTHER" id="PTHR38926:SF5">
    <property type="entry name" value="F-BOX AND LEUCINE-RICH REPEAT PROTEIN 6"/>
    <property type="match status" value="1"/>
</dbReference>
<dbReference type="Gene3D" id="3.80.10.10">
    <property type="entry name" value="Ribonuclease Inhibitor"/>
    <property type="match status" value="1"/>
</dbReference>
<organism evidence="2 3">
    <name type="scientific">Rhodocollybia butyracea</name>
    <dbReference type="NCBI Taxonomy" id="206335"/>
    <lineage>
        <taxon>Eukaryota</taxon>
        <taxon>Fungi</taxon>
        <taxon>Dikarya</taxon>
        <taxon>Basidiomycota</taxon>
        <taxon>Agaricomycotina</taxon>
        <taxon>Agaricomycetes</taxon>
        <taxon>Agaricomycetidae</taxon>
        <taxon>Agaricales</taxon>
        <taxon>Marasmiineae</taxon>
        <taxon>Omphalotaceae</taxon>
        <taxon>Rhodocollybia</taxon>
    </lineage>
</organism>
<dbReference type="OrthoDB" id="3365698at2759"/>
<keyword evidence="3" id="KW-1185">Reference proteome</keyword>
<keyword evidence="1" id="KW-0175">Coiled coil</keyword>
<gene>
    <name evidence="2" type="ORF">BDP27DRAFT_1404936</name>
</gene>
<dbReference type="InterPro" id="IPR032675">
    <property type="entry name" value="LRR_dom_sf"/>
</dbReference>
<dbReference type="EMBL" id="JADNRY010000107">
    <property type="protein sequence ID" value="KAF9065210.1"/>
    <property type="molecule type" value="Genomic_DNA"/>
</dbReference>
<comment type="caution">
    <text evidence="2">The sequence shown here is derived from an EMBL/GenBank/DDBJ whole genome shotgun (WGS) entry which is preliminary data.</text>
</comment>
<evidence type="ECO:0000313" key="3">
    <source>
        <dbReference type="Proteomes" id="UP000772434"/>
    </source>
</evidence>
<evidence type="ECO:0008006" key="4">
    <source>
        <dbReference type="Google" id="ProtNLM"/>
    </source>
</evidence>
<protein>
    <recommendedName>
        <fullName evidence="4">F-box domain-containing protein</fullName>
    </recommendedName>
</protein>
<feature type="coiled-coil region" evidence="1">
    <location>
        <begin position="28"/>
        <end position="55"/>
    </location>
</feature>
<dbReference type="PANTHER" id="PTHR38926">
    <property type="entry name" value="F-BOX DOMAIN CONTAINING PROTEIN, EXPRESSED"/>
    <property type="match status" value="1"/>
</dbReference>
<evidence type="ECO:0000313" key="2">
    <source>
        <dbReference type="EMBL" id="KAF9065210.1"/>
    </source>
</evidence>
<name>A0A9P5PNM6_9AGAR</name>
<dbReference type="AlphaFoldDB" id="A0A9P5PNM6"/>
<proteinExistence type="predicted"/>
<dbReference type="Proteomes" id="UP000772434">
    <property type="component" value="Unassembled WGS sequence"/>
</dbReference>
<reference evidence="2" key="1">
    <citation type="submission" date="2020-11" db="EMBL/GenBank/DDBJ databases">
        <authorList>
            <consortium name="DOE Joint Genome Institute"/>
            <person name="Ahrendt S."/>
            <person name="Riley R."/>
            <person name="Andreopoulos W."/>
            <person name="Labutti K."/>
            <person name="Pangilinan J."/>
            <person name="Ruiz-Duenas F.J."/>
            <person name="Barrasa J.M."/>
            <person name="Sanchez-Garcia M."/>
            <person name="Camarero S."/>
            <person name="Miyauchi S."/>
            <person name="Serrano A."/>
            <person name="Linde D."/>
            <person name="Babiker R."/>
            <person name="Drula E."/>
            <person name="Ayuso-Fernandez I."/>
            <person name="Pacheco R."/>
            <person name="Padilla G."/>
            <person name="Ferreira P."/>
            <person name="Barriuso J."/>
            <person name="Kellner H."/>
            <person name="Castanera R."/>
            <person name="Alfaro M."/>
            <person name="Ramirez L."/>
            <person name="Pisabarro A.G."/>
            <person name="Kuo A."/>
            <person name="Tritt A."/>
            <person name="Lipzen A."/>
            <person name="He G."/>
            <person name="Yan M."/>
            <person name="Ng V."/>
            <person name="Cullen D."/>
            <person name="Martin F."/>
            <person name="Rosso M.-N."/>
            <person name="Henrissat B."/>
            <person name="Hibbett D."/>
            <person name="Martinez A.T."/>
            <person name="Grigoriev I.V."/>
        </authorList>
    </citation>
    <scope>NUCLEOTIDE SEQUENCE</scope>
    <source>
        <strain evidence="2">AH 40177</strain>
    </source>
</reference>
<evidence type="ECO:0000256" key="1">
    <source>
        <dbReference type="SAM" id="Coils"/>
    </source>
</evidence>
<accession>A0A9P5PNM6</accession>
<sequence>MDPTRLQNNLHTESGPAPVQSEEVASVLINIKQDLEDYESEIRRLGREMERLKHYATQLRSLIPPFSKLSDKILQDIFDDCCDMNTFRVNGRPKPMHLSQALKSKPAMVISSVCSRWRRIALSMPIIWSRISLNWGFWEDHEYTEDEMETRFFPLYNFLARSQQHLLTVHFEIRLFVKGELHPLLKQIFGQVGRWQCVSFTCHTGFTLSYIMGRCGIRGASFPALRELYTRGVVEPEDLTSMIDAAPKLQTLNLPNTAIQLDGLNHPQLSHLDFDPSLCTMEKLFDKCPNLFSLCIGESTWTGSGVDPMTIACSSKLEILTVRHGQRYDPPRFPYSVFRFLQLPSLKTLYLKEEKTWGDIDDPWSHLEHFMVFIQTSAFQLTTLTIQHLFISDANLTYILVHIPTLQNLTVDDSGITPKCSPISSELIESLHSYRTSSLRQQTAPILPRLRSLRLLNVAASTFRDLLVVDMIQSRWNPGKLCTEGTSAFEVDCLRAFTMTFLNRLETEVGDVYSPLGPIEKSGMMIVIQMSGVTLRD</sequence>
<dbReference type="SUPFAM" id="SSF52047">
    <property type="entry name" value="RNI-like"/>
    <property type="match status" value="1"/>
</dbReference>